<dbReference type="PANTHER" id="PTHR11949">
    <property type="entry name" value="INTERFERON REGULATORY FACTOR"/>
    <property type="match status" value="1"/>
</dbReference>
<evidence type="ECO:0000313" key="2">
    <source>
        <dbReference type="Proteomes" id="UP000694941"/>
    </source>
</evidence>
<feature type="domain" description="IRF tryptophan pentad repeat" evidence="1">
    <location>
        <begin position="1"/>
        <end position="75"/>
    </location>
</feature>
<dbReference type="PANTHER" id="PTHR11949:SF17">
    <property type="entry name" value="IRF TRYPTOPHAN PENTAD REPEAT DOMAIN-CONTAINING PROTEIN"/>
    <property type="match status" value="1"/>
</dbReference>
<dbReference type="InterPro" id="IPR001346">
    <property type="entry name" value="Interferon_reg_fact_DNA-bd_dom"/>
</dbReference>
<dbReference type="Pfam" id="PF00605">
    <property type="entry name" value="IRF"/>
    <property type="match status" value="1"/>
</dbReference>
<dbReference type="RefSeq" id="XP_022237852.1">
    <property type="nucleotide sequence ID" value="XM_022382144.1"/>
</dbReference>
<dbReference type="Proteomes" id="UP000694941">
    <property type="component" value="Unplaced"/>
</dbReference>
<organism evidence="2 3">
    <name type="scientific">Limulus polyphemus</name>
    <name type="common">Atlantic horseshoe crab</name>
    <dbReference type="NCBI Taxonomy" id="6850"/>
    <lineage>
        <taxon>Eukaryota</taxon>
        <taxon>Metazoa</taxon>
        <taxon>Ecdysozoa</taxon>
        <taxon>Arthropoda</taxon>
        <taxon>Chelicerata</taxon>
        <taxon>Merostomata</taxon>
        <taxon>Xiphosura</taxon>
        <taxon>Limulidae</taxon>
        <taxon>Limulus</taxon>
    </lineage>
</organism>
<sequence length="236" mass="27498">MFKIPWRHASSKAWDEEIDTKLYRLWVENTGKTVPPDLKCKKLKANFRCALRSRPDIEEVKGLRTKEYRVFRFTGKRKYNATNEKQVNEEETSLKVFSGKNNTTVRENSYHFPTFHQDNFFFNNSEIPSFMAVNSPTYAESFAKDMSSLLQTNESENGLSFAEDITYNDDYSSLSFMAYCEESFGDSNNGIPYSYFENKGELEPMIPLTRGQKSVDSRDVKSVFESDLDFLKHLEF</sequence>
<name>A0ABM1S2J7_LIMPO</name>
<dbReference type="InterPro" id="IPR036388">
    <property type="entry name" value="WH-like_DNA-bd_sf"/>
</dbReference>
<proteinExistence type="predicted"/>
<dbReference type="SUPFAM" id="SSF46785">
    <property type="entry name" value="Winged helix' DNA-binding domain"/>
    <property type="match status" value="1"/>
</dbReference>
<reference evidence="3" key="1">
    <citation type="submission" date="2025-08" db="UniProtKB">
        <authorList>
            <consortium name="RefSeq"/>
        </authorList>
    </citation>
    <scope>IDENTIFICATION</scope>
    <source>
        <tissue evidence="3">Muscle</tissue>
    </source>
</reference>
<evidence type="ECO:0000259" key="1">
    <source>
        <dbReference type="PROSITE" id="PS51507"/>
    </source>
</evidence>
<evidence type="ECO:0000313" key="3">
    <source>
        <dbReference type="RefSeq" id="XP_022237852.1"/>
    </source>
</evidence>
<dbReference type="Gene3D" id="1.10.10.10">
    <property type="entry name" value="Winged helix-like DNA-binding domain superfamily/Winged helix DNA-binding domain"/>
    <property type="match status" value="1"/>
</dbReference>
<dbReference type="InterPro" id="IPR036390">
    <property type="entry name" value="WH_DNA-bd_sf"/>
</dbReference>
<protein>
    <submittedName>
        <fullName evidence="3">Interferon regulatory factor 1-like</fullName>
    </submittedName>
</protein>
<accession>A0ABM1S2J7</accession>
<gene>
    <name evidence="3" type="primary">LOC106478521</name>
</gene>
<dbReference type="PROSITE" id="PS51507">
    <property type="entry name" value="IRF_2"/>
    <property type="match status" value="1"/>
</dbReference>
<dbReference type="PRINTS" id="PR00267">
    <property type="entry name" value="INTFRNREGFCT"/>
</dbReference>
<keyword evidence="2" id="KW-1185">Reference proteome</keyword>
<dbReference type="GeneID" id="106478521"/>